<reference evidence="1" key="1">
    <citation type="journal article" date="2013" name="BMC Genomics">
        <title>Unscrambling butterfly oogenesis.</title>
        <authorList>
            <person name="Carter J.M."/>
            <person name="Baker S.C."/>
            <person name="Pink R."/>
            <person name="Carter D.R."/>
            <person name="Collins A."/>
            <person name="Tomlin J."/>
            <person name="Gibbs M."/>
            <person name="Breuker C.J."/>
        </authorList>
    </citation>
    <scope>NUCLEOTIDE SEQUENCE</scope>
    <source>
        <tissue evidence="1">Ovary</tissue>
    </source>
</reference>
<organism evidence="1">
    <name type="scientific">Pararge aegeria</name>
    <name type="common">speckled wood butterfly</name>
    <dbReference type="NCBI Taxonomy" id="116150"/>
    <lineage>
        <taxon>Eukaryota</taxon>
        <taxon>Metazoa</taxon>
        <taxon>Ecdysozoa</taxon>
        <taxon>Arthropoda</taxon>
        <taxon>Hexapoda</taxon>
        <taxon>Insecta</taxon>
        <taxon>Pterygota</taxon>
        <taxon>Neoptera</taxon>
        <taxon>Endopterygota</taxon>
        <taxon>Lepidoptera</taxon>
        <taxon>Glossata</taxon>
        <taxon>Ditrysia</taxon>
        <taxon>Papilionoidea</taxon>
        <taxon>Nymphalidae</taxon>
        <taxon>Satyrinae</taxon>
        <taxon>Satyrini</taxon>
        <taxon>Parargina</taxon>
        <taxon>Pararge</taxon>
    </lineage>
</organism>
<accession>S4PB11</accession>
<feature type="non-terminal residue" evidence="1">
    <location>
        <position position="158"/>
    </location>
</feature>
<dbReference type="AlphaFoldDB" id="S4PB11"/>
<proteinExistence type="predicted"/>
<protein>
    <submittedName>
        <fullName evidence="1">Putative RNA-directed DNA polymerase from transposon BS</fullName>
    </submittedName>
</protein>
<dbReference type="GO" id="GO:0003964">
    <property type="term" value="F:RNA-directed DNA polymerase activity"/>
    <property type="evidence" value="ECO:0007669"/>
    <property type="project" value="UniProtKB-KW"/>
</dbReference>
<sequence>VVFDGAILEFSSSVKNLGIIMDNTLSWGPQISELSRKIYAVIGRLKRWKYFLPIRTKICLAHSLSLPIVDYADTCYSDMPQYLLNKLERLQNLIIRFIFGLKKFDQITHYRQQLKWVTVNDRRNIHILTLLYSLLYSPISPLYLKERFSFSQHLVSLR</sequence>
<name>S4PB11_9NEOP</name>
<keyword evidence="1" id="KW-0808">Transferase</keyword>
<keyword evidence="1" id="KW-0548">Nucleotidyltransferase</keyword>
<dbReference type="EMBL" id="GAIX01003014">
    <property type="protein sequence ID" value="JAA89546.1"/>
    <property type="molecule type" value="Transcribed_RNA"/>
</dbReference>
<reference evidence="1" key="2">
    <citation type="submission" date="2013-05" db="EMBL/GenBank/DDBJ databases">
        <authorList>
            <person name="Carter J.-M."/>
            <person name="Baker S.C."/>
            <person name="Pink R."/>
            <person name="Carter D.R.F."/>
            <person name="Collins A."/>
            <person name="Tomlin J."/>
            <person name="Gibbs M."/>
            <person name="Breuker C.J."/>
        </authorList>
    </citation>
    <scope>NUCLEOTIDE SEQUENCE</scope>
    <source>
        <tissue evidence="1">Ovary</tissue>
    </source>
</reference>
<evidence type="ECO:0000313" key="1">
    <source>
        <dbReference type="EMBL" id="JAA89546.1"/>
    </source>
</evidence>
<keyword evidence="1" id="KW-0695">RNA-directed DNA polymerase</keyword>
<feature type="non-terminal residue" evidence="1">
    <location>
        <position position="1"/>
    </location>
</feature>
<dbReference type="PANTHER" id="PTHR33332">
    <property type="entry name" value="REVERSE TRANSCRIPTASE DOMAIN-CONTAINING PROTEIN"/>
    <property type="match status" value="1"/>
</dbReference>